<feature type="compositionally biased region" description="Low complexity" evidence="1">
    <location>
        <begin position="158"/>
        <end position="181"/>
    </location>
</feature>
<reference evidence="3 4" key="1">
    <citation type="journal article" date="2018" name="Evol. Lett.">
        <title>Horizontal gene cluster transfer increased hallucinogenic mushroom diversity.</title>
        <authorList>
            <person name="Reynolds H.T."/>
            <person name="Vijayakumar V."/>
            <person name="Gluck-Thaler E."/>
            <person name="Korotkin H.B."/>
            <person name="Matheny P.B."/>
            <person name="Slot J.C."/>
        </authorList>
    </citation>
    <scope>NUCLEOTIDE SEQUENCE [LARGE SCALE GENOMIC DNA]</scope>
    <source>
        <strain evidence="3 4">2629</strain>
    </source>
</reference>
<feature type="region of interest" description="Disordered" evidence="1">
    <location>
        <begin position="142"/>
        <end position="181"/>
    </location>
</feature>
<dbReference type="InParanoid" id="A0A409VQH2"/>
<dbReference type="AlphaFoldDB" id="A0A409VQH2"/>
<proteinExistence type="predicted"/>
<dbReference type="EMBL" id="NHTK01006006">
    <property type="protein sequence ID" value="PPQ68522.1"/>
    <property type="molecule type" value="Genomic_DNA"/>
</dbReference>
<protein>
    <submittedName>
        <fullName evidence="3">Uncharacterized protein</fullName>
    </submittedName>
</protein>
<dbReference type="Proteomes" id="UP000284842">
    <property type="component" value="Unassembled WGS sequence"/>
</dbReference>
<feature type="region of interest" description="Disordered" evidence="1">
    <location>
        <begin position="47"/>
        <end position="76"/>
    </location>
</feature>
<keyword evidence="4" id="KW-1185">Reference proteome</keyword>
<evidence type="ECO:0000256" key="1">
    <source>
        <dbReference type="SAM" id="MobiDB-lite"/>
    </source>
</evidence>
<sequence>MKLPLHHLFLASTHLALFAGIGKAHFVADPSELSARQLGHEILDHHGTRDYQSDSGYHHTRRQLPQPNLSSFSTRELADELQSRLERRSEADKLLPGIQKLADEFKQLSKIKAGKRTPAQRKRYTYLKTAIRDQRSKYWELKNAEETSGAASNGHKTSNAGHGSSSDSESASGSSSSSPEP</sequence>
<evidence type="ECO:0000313" key="4">
    <source>
        <dbReference type="Proteomes" id="UP000284842"/>
    </source>
</evidence>
<feature type="signal peptide" evidence="2">
    <location>
        <begin position="1"/>
        <end position="24"/>
    </location>
</feature>
<organism evidence="3 4">
    <name type="scientific">Panaeolus cyanescens</name>
    <dbReference type="NCBI Taxonomy" id="181874"/>
    <lineage>
        <taxon>Eukaryota</taxon>
        <taxon>Fungi</taxon>
        <taxon>Dikarya</taxon>
        <taxon>Basidiomycota</taxon>
        <taxon>Agaricomycotina</taxon>
        <taxon>Agaricomycetes</taxon>
        <taxon>Agaricomycetidae</taxon>
        <taxon>Agaricales</taxon>
        <taxon>Agaricineae</taxon>
        <taxon>Galeropsidaceae</taxon>
        <taxon>Panaeolus</taxon>
    </lineage>
</organism>
<evidence type="ECO:0000256" key="2">
    <source>
        <dbReference type="SAM" id="SignalP"/>
    </source>
</evidence>
<keyword evidence="2" id="KW-0732">Signal</keyword>
<name>A0A409VQH2_9AGAR</name>
<gene>
    <name evidence="3" type="ORF">CVT24_005543</name>
</gene>
<feature type="compositionally biased region" description="Polar residues" evidence="1">
    <location>
        <begin position="63"/>
        <end position="74"/>
    </location>
</feature>
<evidence type="ECO:0000313" key="3">
    <source>
        <dbReference type="EMBL" id="PPQ68522.1"/>
    </source>
</evidence>
<comment type="caution">
    <text evidence="3">The sequence shown here is derived from an EMBL/GenBank/DDBJ whole genome shotgun (WGS) entry which is preliminary data.</text>
</comment>
<accession>A0A409VQH2</accession>
<feature type="chain" id="PRO_5018971394" evidence="2">
    <location>
        <begin position="25"/>
        <end position="181"/>
    </location>
</feature>